<keyword evidence="14" id="KW-1185">Reference proteome</keyword>
<protein>
    <submittedName>
        <fullName evidence="13">Cu2+-exporting ATPase</fullName>
        <ecNumber evidence="13">3.6.3.4</ecNumber>
    </submittedName>
</protein>
<keyword evidence="7" id="KW-1278">Translocase</keyword>
<dbReference type="GO" id="GO:0005524">
    <property type="term" value="F:ATP binding"/>
    <property type="evidence" value="ECO:0007669"/>
    <property type="project" value="UniProtKB-UniRule"/>
</dbReference>
<dbReference type="SFLD" id="SFLDG00002">
    <property type="entry name" value="C1.7:_P-type_atpase_like"/>
    <property type="match status" value="1"/>
</dbReference>
<dbReference type="InterPro" id="IPR036163">
    <property type="entry name" value="HMA_dom_sf"/>
</dbReference>
<keyword evidence="8 10" id="KW-1133">Transmembrane helix</keyword>
<evidence type="ECO:0000256" key="4">
    <source>
        <dbReference type="ARBA" id="ARBA00022723"/>
    </source>
</evidence>
<feature type="compositionally biased region" description="Basic and acidic residues" evidence="11">
    <location>
        <begin position="1"/>
        <end position="12"/>
    </location>
</feature>
<dbReference type="NCBIfam" id="TIGR01494">
    <property type="entry name" value="ATPase_P-type"/>
    <property type="match status" value="2"/>
</dbReference>
<evidence type="ECO:0000256" key="1">
    <source>
        <dbReference type="ARBA" id="ARBA00004127"/>
    </source>
</evidence>
<dbReference type="EMBL" id="BDSP01000170">
    <property type="protein sequence ID" value="GAX21675.1"/>
    <property type="molecule type" value="Genomic_DNA"/>
</dbReference>
<gene>
    <name evidence="13" type="ORF">FisN_29Hh115</name>
</gene>
<feature type="region of interest" description="Disordered" evidence="11">
    <location>
        <begin position="110"/>
        <end position="129"/>
    </location>
</feature>
<keyword evidence="9 10" id="KW-0472">Membrane</keyword>
<keyword evidence="13" id="KW-0378">Hydrolase</keyword>
<dbReference type="PANTHER" id="PTHR43520:SF8">
    <property type="entry name" value="P-TYPE CU(+) TRANSPORTER"/>
    <property type="match status" value="1"/>
</dbReference>
<dbReference type="PANTHER" id="PTHR43520">
    <property type="entry name" value="ATP7, ISOFORM B"/>
    <property type="match status" value="1"/>
</dbReference>
<keyword evidence="6 10" id="KW-0067">ATP-binding</keyword>
<dbReference type="OrthoDB" id="432719at2759"/>
<dbReference type="Gene3D" id="3.40.50.1000">
    <property type="entry name" value="HAD superfamily/HAD-like"/>
    <property type="match status" value="1"/>
</dbReference>
<evidence type="ECO:0000256" key="2">
    <source>
        <dbReference type="ARBA" id="ARBA00006024"/>
    </source>
</evidence>
<dbReference type="InterPro" id="IPR023299">
    <property type="entry name" value="ATPase_P-typ_cyto_dom_N"/>
</dbReference>
<sequence length="909" mass="98503">MSEEERSTHSEEITTTPQHVGDIEDLTTQIVCSAEFWIAGMTCTVCSGTIEQAIRHELPQVCAVAISLATDTATVTWPASSHDDDMTCRIKQAIEAVGYSVEKVVVLNESSPVNNNNNSTNDEEQPMSTNTFDDMEERWQQLQQRQTEKVQGRRNAFLWSLVGTVPILSLTMFLPHLRILQRPVHIWHFAMPLEALILWMLATPVQFLSGWEFYKGAFFAIFVAGRAGMDVLIALGTTASYSYAVVGVLTEDTMAAHFFETSAVLICFVLGGKWMQAVAVRRTSQALTQLLELQAKTAIQVTPLSPTDHFDPSRDPYRETVVPIQNIGAGDIVKVIQGTSIPADGIVLVGEMSVDESMVTGEAMPVLKTIGASVLGGTVCVEAGSEGASFCQVTGVGAQTALAQIVQLVHDAQTRTVPIQTFADSISALFVPAVCSISVVTFLVWYALCSTHVVPSSWYENEDPMTFSILFAIACLVISCPCALGLATPTAVMVGTGVSAKVGILLKGGESLEVASTVDSVVFDKTGTLTKGKPVVSDFLKLDDKEHTNENQILWLLASLERSLEHPLAKAIVQFAEEKLGEEYIEEEPLEQPSDFRSFTGRGALGRFGNTLMAVGNRAFAEMHNYDVSFVAEECMQSLEEEGKTAVLIALNGIVKAILGIVDEIKEDAGPAIAYLRSEMGIDVWMVTGDNTTTAAAVGRKLSIPQNRIIAEALPATKLEHVRKLQAEGKVVAMVGDGINDSPALAQADVGLSLGTGAAIANEASDVVLVKGHVVDVCTALDLSRAIFRRIQWNFVWSLIYNCLGIPVAAGVFYPFLRVRLPPTVAALAMALSSVSVVMSSLLLRLYQPPSIDFSSRQPRSERRRPQRAVAFDSDSDAMMTERLLDHDFTELTETTELVDNRTVPSGSE</sequence>
<dbReference type="GO" id="GO:0005507">
    <property type="term" value="F:copper ion binding"/>
    <property type="evidence" value="ECO:0007669"/>
    <property type="project" value="TreeGrafter"/>
</dbReference>
<evidence type="ECO:0000256" key="8">
    <source>
        <dbReference type="ARBA" id="ARBA00022989"/>
    </source>
</evidence>
<organism evidence="13 14">
    <name type="scientific">Fistulifera solaris</name>
    <name type="common">Oleaginous diatom</name>
    <dbReference type="NCBI Taxonomy" id="1519565"/>
    <lineage>
        <taxon>Eukaryota</taxon>
        <taxon>Sar</taxon>
        <taxon>Stramenopiles</taxon>
        <taxon>Ochrophyta</taxon>
        <taxon>Bacillariophyta</taxon>
        <taxon>Bacillariophyceae</taxon>
        <taxon>Bacillariophycidae</taxon>
        <taxon>Naviculales</taxon>
        <taxon>Naviculaceae</taxon>
        <taxon>Fistulifera</taxon>
    </lineage>
</organism>
<name>A0A1Z5K649_FISSO</name>
<dbReference type="FunFam" id="2.70.150.10:FF:000002">
    <property type="entry name" value="Copper-transporting ATPase 1, putative"/>
    <property type="match status" value="1"/>
</dbReference>
<dbReference type="Gene3D" id="3.40.1110.10">
    <property type="entry name" value="Calcium-transporting ATPase, cytoplasmic domain N"/>
    <property type="match status" value="2"/>
</dbReference>
<proteinExistence type="inferred from homology"/>
<feature type="transmembrane region" description="Helical" evidence="10">
    <location>
        <begin position="156"/>
        <end position="174"/>
    </location>
</feature>
<evidence type="ECO:0000259" key="12">
    <source>
        <dbReference type="PROSITE" id="PS50846"/>
    </source>
</evidence>
<evidence type="ECO:0000256" key="3">
    <source>
        <dbReference type="ARBA" id="ARBA00022692"/>
    </source>
</evidence>
<dbReference type="SFLD" id="SFLDF00027">
    <property type="entry name" value="p-type_atpase"/>
    <property type="match status" value="1"/>
</dbReference>
<keyword evidence="3 10" id="KW-0812">Transmembrane</keyword>
<dbReference type="GO" id="GO:0012505">
    <property type="term" value="C:endomembrane system"/>
    <property type="evidence" value="ECO:0007669"/>
    <property type="project" value="UniProtKB-SubCell"/>
</dbReference>
<dbReference type="SUPFAM" id="SSF55008">
    <property type="entry name" value="HMA, heavy metal-associated domain"/>
    <property type="match status" value="1"/>
</dbReference>
<feature type="transmembrane region" description="Helical" evidence="10">
    <location>
        <begin position="428"/>
        <end position="448"/>
    </location>
</feature>
<feature type="transmembrane region" description="Helical" evidence="10">
    <location>
        <begin position="468"/>
        <end position="487"/>
    </location>
</feature>
<evidence type="ECO:0000256" key="7">
    <source>
        <dbReference type="ARBA" id="ARBA00022967"/>
    </source>
</evidence>
<feature type="domain" description="HMA" evidence="12">
    <location>
        <begin position="32"/>
        <end position="102"/>
    </location>
</feature>
<dbReference type="SFLD" id="SFLDS00003">
    <property type="entry name" value="Haloacid_Dehalogenase"/>
    <property type="match status" value="1"/>
</dbReference>
<dbReference type="InterPro" id="IPR023298">
    <property type="entry name" value="ATPase_P-typ_TM_dom_sf"/>
</dbReference>
<dbReference type="Gene3D" id="3.30.70.100">
    <property type="match status" value="1"/>
</dbReference>
<evidence type="ECO:0000256" key="11">
    <source>
        <dbReference type="SAM" id="MobiDB-lite"/>
    </source>
</evidence>
<feature type="transmembrane region" description="Helical" evidence="10">
    <location>
        <begin position="217"/>
        <end position="243"/>
    </location>
</feature>
<dbReference type="InterPro" id="IPR027256">
    <property type="entry name" value="P-typ_ATPase_IB"/>
</dbReference>
<feature type="compositionally biased region" description="Low complexity" evidence="11">
    <location>
        <begin position="110"/>
        <end position="120"/>
    </location>
</feature>
<accession>A0A1Z5K649</accession>
<dbReference type="GO" id="GO:0055070">
    <property type="term" value="P:copper ion homeostasis"/>
    <property type="evidence" value="ECO:0007669"/>
    <property type="project" value="TreeGrafter"/>
</dbReference>
<feature type="transmembrane region" description="Helical" evidence="10">
    <location>
        <begin position="823"/>
        <end position="847"/>
    </location>
</feature>
<dbReference type="GO" id="GO:0043682">
    <property type="term" value="F:P-type divalent copper transporter activity"/>
    <property type="evidence" value="ECO:0007669"/>
    <property type="project" value="TreeGrafter"/>
</dbReference>
<dbReference type="GO" id="GO:0016887">
    <property type="term" value="F:ATP hydrolysis activity"/>
    <property type="evidence" value="ECO:0007669"/>
    <property type="project" value="InterPro"/>
</dbReference>
<dbReference type="Gene3D" id="2.70.150.10">
    <property type="entry name" value="Calcium-transporting ATPase, cytoplasmic transduction domain A"/>
    <property type="match status" value="1"/>
</dbReference>
<dbReference type="PROSITE" id="PS50846">
    <property type="entry name" value="HMA_2"/>
    <property type="match status" value="1"/>
</dbReference>
<evidence type="ECO:0000313" key="13">
    <source>
        <dbReference type="EMBL" id="GAX21675.1"/>
    </source>
</evidence>
<evidence type="ECO:0000256" key="6">
    <source>
        <dbReference type="ARBA" id="ARBA00022840"/>
    </source>
</evidence>
<dbReference type="InterPro" id="IPR018303">
    <property type="entry name" value="ATPase_P-typ_P_site"/>
</dbReference>
<dbReference type="Pfam" id="PF00403">
    <property type="entry name" value="HMA"/>
    <property type="match status" value="1"/>
</dbReference>
<dbReference type="Pfam" id="PF00122">
    <property type="entry name" value="E1-E2_ATPase"/>
    <property type="match status" value="1"/>
</dbReference>
<dbReference type="Proteomes" id="UP000198406">
    <property type="component" value="Unassembled WGS sequence"/>
</dbReference>
<comment type="caution">
    <text evidence="13">The sequence shown here is derived from an EMBL/GenBank/DDBJ whole genome shotgun (WGS) entry which is preliminary data.</text>
</comment>
<dbReference type="AlphaFoldDB" id="A0A1Z5K649"/>
<dbReference type="PRINTS" id="PR00119">
    <property type="entry name" value="CATATPASE"/>
</dbReference>
<keyword evidence="5 10" id="KW-0547">Nucleotide-binding</keyword>
<dbReference type="InterPro" id="IPR044492">
    <property type="entry name" value="P_typ_ATPase_HD_dom"/>
</dbReference>
<evidence type="ECO:0000256" key="10">
    <source>
        <dbReference type="RuleBase" id="RU362081"/>
    </source>
</evidence>
<feature type="region of interest" description="Disordered" evidence="11">
    <location>
        <begin position="1"/>
        <end position="20"/>
    </location>
</feature>
<dbReference type="PRINTS" id="PR00120">
    <property type="entry name" value="HATPASE"/>
</dbReference>
<dbReference type="Pfam" id="PF00702">
    <property type="entry name" value="Hydrolase"/>
    <property type="match status" value="1"/>
</dbReference>
<dbReference type="EC" id="3.6.3.4" evidence="13"/>
<dbReference type="CDD" id="cd00371">
    <property type="entry name" value="HMA"/>
    <property type="match status" value="1"/>
</dbReference>
<dbReference type="InterPro" id="IPR036412">
    <property type="entry name" value="HAD-like_sf"/>
</dbReference>
<reference evidence="13 14" key="1">
    <citation type="journal article" date="2015" name="Plant Cell">
        <title>Oil accumulation by the oleaginous diatom Fistulifera solaris as revealed by the genome and transcriptome.</title>
        <authorList>
            <person name="Tanaka T."/>
            <person name="Maeda Y."/>
            <person name="Veluchamy A."/>
            <person name="Tanaka M."/>
            <person name="Abida H."/>
            <person name="Marechal E."/>
            <person name="Bowler C."/>
            <person name="Muto M."/>
            <person name="Sunaga Y."/>
            <person name="Tanaka M."/>
            <person name="Yoshino T."/>
            <person name="Taniguchi T."/>
            <person name="Fukuda Y."/>
            <person name="Nemoto M."/>
            <person name="Matsumoto M."/>
            <person name="Wong P.S."/>
            <person name="Aburatani S."/>
            <person name="Fujibuchi W."/>
        </authorList>
    </citation>
    <scope>NUCLEOTIDE SEQUENCE [LARGE SCALE GENOMIC DNA]</scope>
    <source>
        <strain evidence="13 14">JPCC DA0580</strain>
    </source>
</reference>
<feature type="transmembrane region" description="Helical" evidence="10">
    <location>
        <begin position="255"/>
        <end position="275"/>
    </location>
</feature>
<feature type="transmembrane region" description="Helical" evidence="10">
    <location>
        <begin position="795"/>
        <end position="817"/>
    </location>
</feature>
<dbReference type="InterPro" id="IPR006121">
    <property type="entry name" value="HMA_dom"/>
</dbReference>
<dbReference type="InterPro" id="IPR008250">
    <property type="entry name" value="ATPase_P-typ_transduc_dom_A_sf"/>
</dbReference>
<dbReference type="SUPFAM" id="SSF56784">
    <property type="entry name" value="HAD-like"/>
    <property type="match status" value="1"/>
</dbReference>
<dbReference type="NCBIfam" id="TIGR01525">
    <property type="entry name" value="ATPase-IB_hvy"/>
    <property type="match status" value="1"/>
</dbReference>
<comment type="subcellular location">
    <subcellularLocation>
        <location evidence="1">Endomembrane system</location>
        <topology evidence="1">Multi-pass membrane protein</topology>
    </subcellularLocation>
    <subcellularLocation>
        <location evidence="10">Membrane</location>
    </subcellularLocation>
</comment>
<evidence type="ECO:0000256" key="9">
    <source>
        <dbReference type="ARBA" id="ARBA00023136"/>
    </source>
</evidence>
<dbReference type="SUPFAM" id="SSF81665">
    <property type="entry name" value="Calcium ATPase, transmembrane domain M"/>
    <property type="match status" value="1"/>
</dbReference>
<dbReference type="PROSITE" id="PS00154">
    <property type="entry name" value="ATPASE_E1_E2"/>
    <property type="match status" value="1"/>
</dbReference>
<dbReference type="InterPro" id="IPR059000">
    <property type="entry name" value="ATPase_P-type_domA"/>
</dbReference>
<feature type="transmembrane region" description="Helical" evidence="10">
    <location>
        <begin position="186"/>
        <end position="205"/>
    </location>
</feature>
<dbReference type="InParanoid" id="A0A1Z5K649"/>
<dbReference type="InterPro" id="IPR001757">
    <property type="entry name" value="P_typ_ATPase"/>
</dbReference>
<dbReference type="CDD" id="cd02094">
    <property type="entry name" value="P-type_ATPase_Cu-like"/>
    <property type="match status" value="1"/>
</dbReference>
<keyword evidence="4 10" id="KW-0479">Metal-binding</keyword>
<comment type="similarity">
    <text evidence="2 10">Belongs to the cation transport ATPase (P-type) (TC 3.A.3) family. Type IB subfamily.</text>
</comment>
<dbReference type="GO" id="GO:0016020">
    <property type="term" value="C:membrane"/>
    <property type="evidence" value="ECO:0007669"/>
    <property type="project" value="UniProtKB-SubCell"/>
</dbReference>
<dbReference type="SUPFAM" id="SSF81653">
    <property type="entry name" value="Calcium ATPase, transduction domain A"/>
    <property type="match status" value="1"/>
</dbReference>
<dbReference type="InterPro" id="IPR023214">
    <property type="entry name" value="HAD_sf"/>
</dbReference>
<evidence type="ECO:0000313" key="14">
    <source>
        <dbReference type="Proteomes" id="UP000198406"/>
    </source>
</evidence>
<evidence type="ECO:0000256" key="5">
    <source>
        <dbReference type="ARBA" id="ARBA00022741"/>
    </source>
</evidence>